<dbReference type="SUPFAM" id="SSF54631">
    <property type="entry name" value="CBS-domain pair"/>
    <property type="match status" value="1"/>
</dbReference>
<evidence type="ECO:0000256" key="2">
    <source>
        <dbReference type="ARBA" id="ARBA00023122"/>
    </source>
</evidence>
<keyword evidence="1" id="KW-0677">Repeat</keyword>
<dbReference type="EMBL" id="JACGCM010001980">
    <property type="protein sequence ID" value="KAF6146407.1"/>
    <property type="molecule type" value="Genomic_DNA"/>
</dbReference>
<keyword evidence="2 3" id="KW-0129">CBS domain</keyword>
<dbReference type="PANTHER" id="PTHR13780">
    <property type="entry name" value="AMP-ACTIVATED PROTEIN KINASE, GAMMA REGULATORY SUBUNIT"/>
    <property type="match status" value="1"/>
</dbReference>
<dbReference type="Proteomes" id="UP000541444">
    <property type="component" value="Unassembled WGS sequence"/>
</dbReference>
<evidence type="ECO:0000313" key="5">
    <source>
        <dbReference type="EMBL" id="KAF6146407.1"/>
    </source>
</evidence>
<dbReference type="InterPro" id="IPR050511">
    <property type="entry name" value="AMPK_gamma/SDS23_families"/>
</dbReference>
<proteinExistence type="predicted"/>
<dbReference type="Pfam" id="PF00571">
    <property type="entry name" value="CBS"/>
    <property type="match status" value="1"/>
</dbReference>
<evidence type="ECO:0000256" key="3">
    <source>
        <dbReference type="PROSITE-ProRule" id="PRU00703"/>
    </source>
</evidence>
<dbReference type="Gene3D" id="3.10.580.10">
    <property type="entry name" value="CBS-domain"/>
    <property type="match status" value="1"/>
</dbReference>
<keyword evidence="6" id="KW-1185">Reference proteome</keyword>
<reference evidence="5 6" key="1">
    <citation type="journal article" date="2020" name="IScience">
        <title>Genome Sequencing of the Endangered Kingdonia uniflora (Circaeasteraceae, Ranunculales) Reveals Potential Mechanisms of Evolutionary Specialization.</title>
        <authorList>
            <person name="Sun Y."/>
            <person name="Deng T."/>
            <person name="Zhang A."/>
            <person name="Moore M.J."/>
            <person name="Landis J.B."/>
            <person name="Lin N."/>
            <person name="Zhang H."/>
            <person name="Zhang X."/>
            <person name="Huang J."/>
            <person name="Zhang X."/>
            <person name="Sun H."/>
            <person name="Wang H."/>
        </authorList>
    </citation>
    <scope>NUCLEOTIDE SEQUENCE [LARGE SCALE GENOMIC DNA]</scope>
    <source>
        <strain evidence="5">TB1705</strain>
        <tissue evidence="5">Leaf</tissue>
    </source>
</reference>
<feature type="domain" description="CBS" evidence="4">
    <location>
        <begin position="159"/>
        <end position="221"/>
    </location>
</feature>
<dbReference type="AlphaFoldDB" id="A0A7J7LV01"/>
<name>A0A7J7LV01_9MAGN</name>
<evidence type="ECO:0000259" key="4">
    <source>
        <dbReference type="PROSITE" id="PS51371"/>
    </source>
</evidence>
<dbReference type="InterPro" id="IPR046342">
    <property type="entry name" value="CBS_dom_sf"/>
</dbReference>
<dbReference type="PANTHER" id="PTHR13780:SF131">
    <property type="entry name" value="SUCROSE NONFERMENTING 4-LIKE PROTEIN ISOFORM X1"/>
    <property type="match status" value="1"/>
</dbReference>
<gene>
    <name evidence="5" type="ORF">GIB67_002903</name>
</gene>
<dbReference type="PROSITE" id="PS51371">
    <property type="entry name" value="CBS"/>
    <property type="match status" value="1"/>
</dbReference>
<organism evidence="5 6">
    <name type="scientific">Kingdonia uniflora</name>
    <dbReference type="NCBI Taxonomy" id="39325"/>
    <lineage>
        <taxon>Eukaryota</taxon>
        <taxon>Viridiplantae</taxon>
        <taxon>Streptophyta</taxon>
        <taxon>Embryophyta</taxon>
        <taxon>Tracheophyta</taxon>
        <taxon>Spermatophyta</taxon>
        <taxon>Magnoliopsida</taxon>
        <taxon>Ranunculales</taxon>
        <taxon>Circaeasteraceae</taxon>
        <taxon>Kingdonia</taxon>
    </lineage>
</organism>
<dbReference type="InterPro" id="IPR000644">
    <property type="entry name" value="CBS_dom"/>
</dbReference>
<protein>
    <recommendedName>
        <fullName evidence="4">CBS domain-containing protein</fullName>
    </recommendedName>
</protein>
<accession>A0A7J7LV01</accession>
<evidence type="ECO:0000313" key="6">
    <source>
        <dbReference type="Proteomes" id="UP000541444"/>
    </source>
</evidence>
<sequence>VESRRHLGETERNDQELLLEKVSILSSIVEARQILSTNKAVEQEFEVMVKAIESAGEEIEKILEANAENKVEKIMDLMNNAITCCGLAKIVIKSILDIPELKITNKSLRKRQLPSRFDILNSTSLKRSKVDPSHDPAMAMATGSSYLTPVSLQQPLPETNPKVTEVFALDAKDPVKEAFHIMYEHGLAVMPIWDDSKRQFSGMLTASDFILILTDLYKNGSMLTNEELEMHTVSAWKEGKSHLTRELNGPMHPSSGRPLIQAGPLENLKDLALRILHSNISTVPIIHRPEDGSYPQLLYLACLSGILKCMFSLSHYSSVMSIVCFRTVIPFIGHSGCCYSPPVVLFCQINQTFNTSDENDLSINIPRQYLYSKSL</sequence>
<evidence type="ECO:0000256" key="1">
    <source>
        <dbReference type="ARBA" id="ARBA00022737"/>
    </source>
</evidence>
<dbReference type="SMART" id="SM00116">
    <property type="entry name" value="CBS"/>
    <property type="match status" value="1"/>
</dbReference>
<feature type="non-terminal residue" evidence="5">
    <location>
        <position position="1"/>
    </location>
</feature>
<dbReference type="OrthoDB" id="531008at2759"/>
<comment type="caution">
    <text evidence="5">The sequence shown here is derived from an EMBL/GenBank/DDBJ whole genome shotgun (WGS) entry which is preliminary data.</text>
</comment>